<dbReference type="SUPFAM" id="SSF57850">
    <property type="entry name" value="RING/U-box"/>
    <property type="match status" value="2"/>
</dbReference>
<dbReference type="InterPro" id="IPR044066">
    <property type="entry name" value="TRIAD_supradom"/>
</dbReference>
<dbReference type="EMBL" id="JAJJMB010009601">
    <property type="protein sequence ID" value="KAI3912889.1"/>
    <property type="molecule type" value="Genomic_DNA"/>
</dbReference>
<gene>
    <name evidence="13" type="ORF">MKW98_012831</name>
</gene>
<comment type="function">
    <text evidence="1">Might act as an E3 ubiquitin-protein ligase, or as part of E3 complex, which accepts ubiquitin from specific E2 ubiquitin-conjugating enzymes and then transfers it to substrates.</text>
</comment>
<dbReference type="GO" id="GO:0016567">
    <property type="term" value="P:protein ubiquitination"/>
    <property type="evidence" value="ECO:0007669"/>
    <property type="project" value="InterPro"/>
</dbReference>
<dbReference type="InterPro" id="IPR031127">
    <property type="entry name" value="E3_UB_ligase_RBR"/>
</dbReference>
<keyword evidence="7" id="KW-0833">Ubl conjugation pathway</keyword>
<keyword evidence="6 9" id="KW-0863">Zinc-finger</keyword>
<proteinExistence type="inferred from homology"/>
<dbReference type="Proteomes" id="UP001202328">
    <property type="component" value="Unassembled WGS sequence"/>
</dbReference>
<feature type="compositionally biased region" description="Basic residues" evidence="10">
    <location>
        <begin position="46"/>
        <end position="63"/>
    </location>
</feature>
<evidence type="ECO:0000259" key="11">
    <source>
        <dbReference type="PROSITE" id="PS50089"/>
    </source>
</evidence>
<dbReference type="InterPro" id="IPR013083">
    <property type="entry name" value="Znf_RING/FYVE/PHD"/>
</dbReference>
<evidence type="ECO:0000313" key="14">
    <source>
        <dbReference type="Proteomes" id="UP001202328"/>
    </source>
</evidence>
<keyword evidence="3" id="KW-0808">Transferase</keyword>
<evidence type="ECO:0000259" key="12">
    <source>
        <dbReference type="PROSITE" id="PS51873"/>
    </source>
</evidence>
<comment type="similarity">
    <text evidence="2">Belongs to the RBR family. Ariadne subfamily.</text>
</comment>
<evidence type="ECO:0000256" key="8">
    <source>
        <dbReference type="ARBA" id="ARBA00022833"/>
    </source>
</evidence>
<evidence type="ECO:0000256" key="3">
    <source>
        <dbReference type="ARBA" id="ARBA00022679"/>
    </source>
</evidence>
<dbReference type="PROSITE" id="PS50089">
    <property type="entry name" value="ZF_RING_2"/>
    <property type="match status" value="1"/>
</dbReference>
<evidence type="ECO:0000256" key="5">
    <source>
        <dbReference type="ARBA" id="ARBA00022737"/>
    </source>
</evidence>
<protein>
    <recommendedName>
        <fullName evidence="15">RING-type domain-containing protein</fullName>
    </recommendedName>
</protein>
<keyword evidence="5" id="KW-0677">Repeat</keyword>
<dbReference type="GO" id="GO:0004842">
    <property type="term" value="F:ubiquitin-protein transferase activity"/>
    <property type="evidence" value="ECO:0007669"/>
    <property type="project" value="InterPro"/>
</dbReference>
<dbReference type="GO" id="GO:0008270">
    <property type="term" value="F:zinc ion binding"/>
    <property type="evidence" value="ECO:0007669"/>
    <property type="project" value="UniProtKB-KW"/>
</dbReference>
<feature type="region of interest" description="Disordered" evidence="10">
    <location>
        <begin position="1"/>
        <end position="22"/>
    </location>
</feature>
<feature type="region of interest" description="Disordered" evidence="10">
    <location>
        <begin position="46"/>
        <end position="71"/>
    </location>
</feature>
<organism evidence="13 14">
    <name type="scientific">Papaver atlanticum</name>
    <dbReference type="NCBI Taxonomy" id="357466"/>
    <lineage>
        <taxon>Eukaryota</taxon>
        <taxon>Viridiplantae</taxon>
        <taxon>Streptophyta</taxon>
        <taxon>Embryophyta</taxon>
        <taxon>Tracheophyta</taxon>
        <taxon>Spermatophyta</taxon>
        <taxon>Magnoliopsida</taxon>
        <taxon>Ranunculales</taxon>
        <taxon>Papaveraceae</taxon>
        <taxon>Papaveroideae</taxon>
        <taxon>Papaver</taxon>
    </lineage>
</organism>
<evidence type="ECO:0000256" key="9">
    <source>
        <dbReference type="PROSITE-ProRule" id="PRU00175"/>
    </source>
</evidence>
<keyword evidence="14" id="KW-1185">Reference proteome</keyword>
<evidence type="ECO:0000256" key="10">
    <source>
        <dbReference type="SAM" id="MobiDB-lite"/>
    </source>
</evidence>
<evidence type="ECO:0000256" key="7">
    <source>
        <dbReference type="ARBA" id="ARBA00022786"/>
    </source>
</evidence>
<dbReference type="InterPro" id="IPR001841">
    <property type="entry name" value="Znf_RING"/>
</dbReference>
<feature type="domain" description="RING-type" evidence="11">
    <location>
        <begin position="32"/>
        <end position="100"/>
    </location>
</feature>
<name>A0AAD4SLA1_9MAGN</name>
<keyword evidence="8" id="KW-0862">Zinc</keyword>
<dbReference type="PROSITE" id="PS51873">
    <property type="entry name" value="TRIAD"/>
    <property type="match status" value="1"/>
</dbReference>
<evidence type="ECO:0000256" key="6">
    <source>
        <dbReference type="ARBA" id="ARBA00022771"/>
    </source>
</evidence>
<sequence length="255" mass="30121">MGNTQPKINKKPSPNEDQQKDQEMNNAALFICEICTEQVPLQQRFKNKQPKLTKPKNKNKKRSTFASSSPQCAHPFCTDCIAKYIQVMVEENEKPDIICPDMNCVNVLDPLSCRSFLPPNVFVRWCDYLCKSTVCERYDTAYCPNPYCSELVLNECKRRLRHPRHLFWRRWLTRKEKKMISKCPHCKLLFCLRCMVLCQDDHQCGNGISRKVKRANEVKFMQMVATKKWKRCPTCKIYIDRYEGCPHIECRYIAY</sequence>
<evidence type="ECO:0000256" key="2">
    <source>
        <dbReference type="ARBA" id="ARBA00005884"/>
    </source>
</evidence>
<feature type="compositionally biased region" description="Basic and acidic residues" evidence="10">
    <location>
        <begin position="13"/>
        <end position="22"/>
    </location>
</feature>
<reference evidence="13" key="1">
    <citation type="submission" date="2022-04" db="EMBL/GenBank/DDBJ databases">
        <title>A functionally conserved STORR gene fusion in Papaver species that diverged 16.8 million years ago.</title>
        <authorList>
            <person name="Catania T."/>
        </authorList>
    </citation>
    <scope>NUCLEOTIDE SEQUENCE</scope>
    <source>
        <strain evidence="13">S-188037</strain>
    </source>
</reference>
<evidence type="ECO:0000313" key="13">
    <source>
        <dbReference type="EMBL" id="KAI3912889.1"/>
    </source>
</evidence>
<dbReference type="Gene3D" id="3.30.40.10">
    <property type="entry name" value="Zinc/RING finger domain, C3HC4 (zinc finger)"/>
    <property type="match status" value="1"/>
</dbReference>
<evidence type="ECO:0000256" key="4">
    <source>
        <dbReference type="ARBA" id="ARBA00022723"/>
    </source>
</evidence>
<keyword evidence="4" id="KW-0479">Metal-binding</keyword>
<dbReference type="Gene3D" id="1.20.120.1750">
    <property type="match status" value="1"/>
</dbReference>
<feature type="domain" description="RING-type" evidence="12">
    <location>
        <begin position="28"/>
        <end position="255"/>
    </location>
</feature>
<dbReference type="AlphaFoldDB" id="A0AAD4SLA1"/>
<evidence type="ECO:0000256" key="1">
    <source>
        <dbReference type="ARBA" id="ARBA00003976"/>
    </source>
</evidence>
<dbReference type="InterPro" id="IPR017907">
    <property type="entry name" value="Znf_RING_CS"/>
</dbReference>
<dbReference type="PROSITE" id="PS00518">
    <property type="entry name" value="ZF_RING_1"/>
    <property type="match status" value="1"/>
</dbReference>
<accession>A0AAD4SLA1</accession>
<comment type="caution">
    <text evidence="13">The sequence shown here is derived from an EMBL/GenBank/DDBJ whole genome shotgun (WGS) entry which is preliminary data.</text>
</comment>
<dbReference type="PANTHER" id="PTHR11685">
    <property type="entry name" value="RBR FAMILY RING FINGER AND IBR DOMAIN-CONTAINING"/>
    <property type="match status" value="1"/>
</dbReference>
<evidence type="ECO:0008006" key="15">
    <source>
        <dbReference type="Google" id="ProtNLM"/>
    </source>
</evidence>